<evidence type="ECO:0000259" key="2">
    <source>
        <dbReference type="SMART" id="SM00471"/>
    </source>
</evidence>
<protein>
    <submittedName>
        <fullName evidence="3">Dehydrogenase</fullName>
    </submittedName>
</protein>
<dbReference type="InterPro" id="IPR050135">
    <property type="entry name" value="dGTPase-like"/>
</dbReference>
<proteinExistence type="predicted"/>
<dbReference type="Pfam" id="PF01966">
    <property type="entry name" value="HD"/>
    <property type="match status" value="1"/>
</dbReference>
<dbReference type="Pfam" id="PF13286">
    <property type="entry name" value="HD_assoc"/>
    <property type="match status" value="1"/>
</dbReference>
<evidence type="ECO:0000313" key="3">
    <source>
        <dbReference type="EMBL" id="RUT11449.1"/>
    </source>
</evidence>
<dbReference type="InterPro" id="IPR027432">
    <property type="entry name" value="dGTP_triphosphohydrolase_C"/>
</dbReference>
<dbReference type="GO" id="GO:0006203">
    <property type="term" value="P:dGTP catabolic process"/>
    <property type="evidence" value="ECO:0007669"/>
    <property type="project" value="TreeGrafter"/>
</dbReference>
<dbReference type="NCBIfam" id="NF002205">
    <property type="entry name" value="PRK01096.1"/>
    <property type="match status" value="1"/>
</dbReference>
<dbReference type="InterPro" id="IPR006261">
    <property type="entry name" value="dGTPase"/>
</dbReference>
<sequence length="454" mass="51593">MATLMAWSRLLSRKRLGETFLETYEAEIPAQNRTSFQRDFDRIVFSSSFRRLKDKTQVFPLFNNDYVRNRLIHSLEASCVGRSLGTIVGEEIIKRHSKNLHDYIASDFGDIIAAACLSHDIGNPPFGHTGEDAIQEWFKSVRAQSVLQQLNLLQQADLTCFEGNAQGFRIITQKEKQADRIGLQLTYATLGTFMKYPRESSISGEVFPQYQGKSTAKHGFFQAEKNLVEQIATEVGLIRRDAKSAWWCRHPLVFLIEAADDICYHIVDLEDGFRMGYITYEEAESLLKTLLKEDNLEYLGSDLLDNIKYLRSKAIHQLILEAKHIFLDFESEILSGEFDAPLTSVIPSADSLKEIVDITRRKVYESCEVIEVKVAGYEVLGGLLEEFITAISQEDLSKSYLIKKLLPNFKADDENLDLYNKILKVTDYISGMTDSYAVSVYKKIKGISLPRGGK</sequence>
<accession>A0AB37UJB7</accession>
<dbReference type="GO" id="GO:0008832">
    <property type="term" value="F:dGTPase activity"/>
    <property type="evidence" value="ECO:0007669"/>
    <property type="project" value="TreeGrafter"/>
</dbReference>
<comment type="caution">
    <text evidence="3">The sequence shown here is derived from an EMBL/GenBank/DDBJ whole genome shotgun (WGS) entry which is preliminary data.</text>
</comment>
<name>A0AB37UJB7_9CYAN</name>
<keyword evidence="1" id="KW-0378">Hydrolase</keyword>
<dbReference type="Gene3D" id="1.10.3550.10">
    <property type="entry name" value="eoxyguanosinetriphosphate triphosphohydrolase domain-like"/>
    <property type="match status" value="1"/>
</dbReference>
<feature type="domain" description="HD/PDEase" evidence="2">
    <location>
        <begin position="66"/>
        <end position="274"/>
    </location>
</feature>
<evidence type="ECO:0000313" key="4">
    <source>
        <dbReference type="Proteomes" id="UP000282574"/>
    </source>
</evidence>
<dbReference type="InterPro" id="IPR026875">
    <property type="entry name" value="PHydrolase_assoc_dom"/>
</dbReference>
<dbReference type="AlphaFoldDB" id="A0AB37UJB7"/>
<dbReference type="InterPro" id="IPR023293">
    <property type="entry name" value="dGTP_triP_hydro_central_sf"/>
</dbReference>
<reference evidence="3 4" key="1">
    <citation type="journal article" date="2019" name="Genome Biol. Evol.">
        <title>Day and night: Metabolic profiles and evolutionary relationships of six axenic non-marine cyanobacteria.</title>
        <authorList>
            <person name="Will S.E."/>
            <person name="Henke P."/>
            <person name="Boedeker C."/>
            <person name="Huang S."/>
            <person name="Brinkmann H."/>
            <person name="Rohde M."/>
            <person name="Jarek M."/>
            <person name="Friedl T."/>
            <person name="Seufert S."/>
            <person name="Schumacher M."/>
            <person name="Overmann J."/>
            <person name="Neumann-Schaal M."/>
            <person name="Petersen J."/>
        </authorList>
    </citation>
    <scope>NUCLEOTIDE SEQUENCE [LARGE SCALE GENOMIC DNA]</scope>
    <source>
        <strain evidence="3 4">SAG 39.79</strain>
    </source>
</reference>
<dbReference type="Gene3D" id="1.10.3410.10">
    <property type="entry name" value="putative deoxyguanosinetriphosphate triphosphohydrolase like domain"/>
    <property type="match status" value="1"/>
</dbReference>
<evidence type="ECO:0000256" key="1">
    <source>
        <dbReference type="ARBA" id="ARBA00022801"/>
    </source>
</evidence>
<dbReference type="EMBL" id="RSCK01000025">
    <property type="protein sequence ID" value="RUT11449.1"/>
    <property type="molecule type" value="Genomic_DNA"/>
</dbReference>
<gene>
    <name evidence="3" type="ORF">DSM107010_32520</name>
</gene>
<dbReference type="SMART" id="SM00471">
    <property type="entry name" value="HDc"/>
    <property type="match status" value="1"/>
</dbReference>
<dbReference type="PANTHER" id="PTHR11373">
    <property type="entry name" value="DEOXYNUCLEOSIDE TRIPHOSPHATE TRIPHOSPHOHYDROLASE"/>
    <property type="match status" value="1"/>
</dbReference>
<dbReference type="NCBIfam" id="TIGR01353">
    <property type="entry name" value="dGTP_triPase"/>
    <property type="match status" value="1"/>
</dbReference>
<dbReference type="InterPro" id="IPR003607">
    <property type="entry name" value="HD/PDEase_dom"/>
</dbReference>
<dbReference type="Gene3D" id="1.10.3210.10">
    <property type="entry name" value="Hypothetical protein af1432"/>
    <property type="match status" value="1"/>
</dbReference>
<dbReference type="SUPFAM" id="SSF109604">
    <property type="entry name" value="HD-domain/PDEase-like"/>
    <property type="match status" value="1"/>
</dbReference>
<keyword evidence="4" id="KW-1185">Reference proteome</keyword>
<dbReference type="InterPro" id="IPR006674">
    <property type="entry name" value="HD_domain"/>
</dbReference>
<dbReference type="Proteomes" id="UP000282574">
    <property type="component" value="Unassembled WGS sequence"/>
</dbReference>
<dbReference type="PANTHER" id="PTHR11373:SF32">
    <property type="entry name" value="DEOXYGUANOSINETRIPHOSPHATE TRIPHOSPHOHYDROLASE"/>
    <property type="match status" value="1"/>
</dbReference>
<organism evidence="3 4">
    <name type="scientific">Chroococcidiopsis cubana SAG 39.79</name>
    <dbReference type="NCBI Taxonomy" id="388085"/>
    <lineage>
        <taxon>Bacteria</taxon>
        <taxon>Bacillati</taxon>
        <taxon>Cyanobacteriota</taxon>
        <taxon>Cyanophyceae</taxon>
        <taxon>Chroococcidiopsidales</taxon>
        <taxon>Chroococcidiopsidaceae</taxon>
        <taxon>Chroococcidiopsis</taxon>
    </lineage>
</organism>